<protein>
    <submittedName>
        <fullName evidence="2">Uncharacterized protein</fullName>
    </submittedName>
</protein>
<name>A0A2N7PN72_9BACT</name>
<evidence type="ECO:0000313" key="3">
    <source>
        <dbReference type="Proteomes" id="UP000235460"/>
    </source>
</evidence>
<dbReference type="AlphaFoldDB" id="A0A2N7PN72"/>
<reference evidence="2 3" key="1">
    <citation type="submission" date="2018-01" db="EMBL/GenBank/DDBJ databases">
        <title>Metagenomic assembled genomes from two thermal pools in the Uzon Caldera, Kamchatka, Russia.</title>
        <authorList>
            <person name="Wilkins L."/>
            <person name="Ettinger C."/>
        </authorList>
    </citation>
    <scope>NUCLEOTIDE SEQUENCE [LARGE SCALE GENOMIC DNA]</scope>
    <source>
        <strain evidence="2">ZAV-08</strain>
    </source>
</reference>
<comment type="caution">
    <text evidence="2">The sequence shown here is derived from an EMBL/GenBank/DDBJ whole genome shotgun (WGS) entry which is preliminary data.</text>
</comment>
<keyword evidence="1" id="KW-0732">Signal</keyword>
<feature type="chain" id="PRO_5014970324" evidence="1">
    <location>
        <begin position="24"/>
        <end position="75"/>
    </location>
</feature>
<evidence type="ECO:0000256" key="1">
    <source>
        <dbReference type="SAM" id="SignalP"/>
    </source>
</evidence>
<organism evidence="2 3">
    <name type="scientific">Thermodesulfobacterium geofontis</name>
    <dbReference type="NCBI Taxonomy" id="1295609"/>
    <lineage>
        <taxon>Bacteria</taxon>
        <taxon>Pseudomonadati</taxon>
        <taxon>Thermodesulfobacteriota</taxon>
        <taxon>Thermodesulfobacteria</taxon>
        <taxon>Thermodesulfobacteriales</taxon>
        <taxon>Thermodesulfobacteriaceae</taxon>
        <taxon>Thermodesulfobacterium</taxon>
    </lineage>
</organism>
<dbReference type="Proteomes" id="UP000235460">
    <property type="component" value="Unassembled WGS sequence"/>
</dbReference>
<accession>A0A2N7PN72</accession>
<evidence type="ECO:0000313" key="2">
    <source>
        <dbReference type="EMBL" id="PMP66896.1"/>
    </source>
</evidence>
<feature type="signal peptide" evidence="1">
    <location>
        <begin position="1"/>
        <end position="23"/>
    </location>
</feature>
<sequence>MLKKLLALLVASVIAFSPCFTLAQEQGSTGIQDQVKAEKIEKSVKKKRGVKKFKKVKKAKRIKKAVQTENATQSQ</sequence>
<dbReference type="EMBL" id="PNIK01000063">
    <property type="protein sequence ID" value="PMP66896.1"/>
    <property type="molecule type" value="Genomic_DNA"/>
</dbReference>
<proteinExistence type="predicted"/>
<gene>
    <name evidence="2" type="ORF">C0190_04460</name>
</gene>